<protein>
    <submittedName>
        <fullName evidence="1">Uncharacterized protein</fullName>
    </submittedName>
</protein>
<name>A0ABS3HBD8_9ENTE</name>
<evidence type="ECO:0000313" key="1">
    <source>
        <dbReference type="EMBL" id="MBO0450778.1"/>
    </source>
</evidence>
<dbReference type="Proteomes" id="UP000664495">
    <property type="component" value="Unassembled WGS sequence"/>
</dbReference>
<accession>A0ABS3HBD8</accession>
<gene>
    <name evidence="1" type="ORF">JZO85_00760</name>
</gene>
<dbReference type="RefSeq" id="WP_207106590.1">
    <property type="nucleotide sequence ID" value="NZ_JAFLVR010000001.1"/>
</dbReference>
<proteinExistence type="predicted"/>
<organism evidence="1 2">
    <name type="scientific">Candidatus Enterococcus murrayae</name>
    <dbReference type="NCBI Taxonomy" id="2815321"/>
    <lineage>
        <taxon>Bacteria</taxon>
        <taxon>Bacillati</taxon>
        <taxon>Bacillota</taxon>
        <taxon>Bacilli</taxon>
        <taxon>Lactobacillales</taxon>
        <taxon>Enterococcaceae</taxon>
        <taxon>Enterococcus</taxon>
    </lineage>
</organism>
<comment type="caution">
    <text evidence="1">The sequence shown here is derived from an EMBL/GenBank/DDBJ whole genome shotgun (WGS) entry which is preliminary data.</text>
</comment>
<dbReference type="EMBL" id="JAFLVR010000001">
    <property type="protein sequence ID" value="MBO0450778.1"/>
    <property type="molecule type" value="Genomic_DNA"/>
</dbReference>
<evidence type="ECO:0000313" key="2">
    <source>
        <dbReference type="Proteomes" id="UP000664495"/>
    </source>
</evidence>
<sequence length="74" mass="8565">MKKNKTLYLPIGVIEIAQLIEDGKGEQIFYEAEEGELFNASKSFFSFDDLQEKNYYIRTEDKPVIELGRDIDAV</sequence>
<keyword evidence="2" id="KW-1185">Reference proteome</keyword>
<reference evidence="1 2" key="1">
    <citation type="submission" date="2021-03" db="EMBL/GenBank/DDBJ databases">
        <title>Enterococcal diversity collection.</title>
        <authorList>
            <person name="Gilmore M.S."/>
            <person name="Schwartzman J."/>
            <person name="Van Tyne D."/>
            <person name="Martin M."/>
            <person name="Earl A.M."/>
            <person name="Manson A.L."/>
            <person name="Straub T."/>
            <person name="Salamzade R."/>
            <person name="Saavedra J."/>
            <person name="Lebreton F."/>
            <person name="Prichula J."/>
            <person name="Schaufler K."/>
            <person name="Gaca A."/>
            <person name="Sgardioli B."/>
            <person name="Wagenaar J."/>
            <person name="Strong T."/>
        </authorList>
    </citation>
    <scope>NUCLEOTIDE SEQUENCE [LARGE SCALE GENOMIC DNA]</scope>
    <source>
        <strain evidence="1 2">MJM16</strain>
    </source>
</reference>